<evidence type="ECO:0000256" key="1">
    <source>
        <dbReference type="ARBA" id="ARBA00004370"/>
    </source>
</evidence>
<gene>
    <name evidence="7" type="ORF">HOLleu_02526</name>
</gene>
<dbReference type="InterPro" id="IPR007593">
    <property type="entry name" value="CD225/Dispanin_fam"/>
</dbReference>
<dbReference type="PANTHER" id="PTHR14948:SF44">
    <property type="entry name" value="PROLINE-RICH TRANSMEMBRANE PROTEIN 1-LIKE"/>
    <property type="match status" value="1"/>
</dbReference>
<feature type="transmembrane region" description="Helical" evidence="6">
    <location>
        <begin position="85"/>
        <end position="109"/>
    </location>
</feature>
<accession>A0A9Q1HKX8</accession>
<reference evidence="7" key="1">
    <citation type="submission" date="2021-10" db="EMBL/GenBank/DDBJ databases">
        <title>Tropical sea cucumber genome reveals ecological adaptation and Cuvierian tubules defense mechanism.</title>
        <authorList>
            <person name="Chen T."/>
        </authorList>
    </citation>
    <scope>NUCLEOTIDE SEQUENCE</scope>
    <source>
        <strain evidence="7">Nanhai2018</strain>
        <tissue evidence="7">Muscle</tissue>
    </source>
</reference>
<feature type="transmembrane region" description="Helical" evidence="6">
    <location>
        <begin position="35"/>
        <end position="56"/>
    </location>
</feature>
<keyword evidence="4 6" id="KW-1133">Transmembrane helix</keyword>
<comment type="similarity">
    <text evidence="2">Belongs to the CD225/Dispanin family.</text>
</comment>
<dbReference type="Proteomes" id="UP001152320">
    <property type="component" value="Chromosome 1"/>
</dbReference>
<evidence type="ECO:0000313" key="8">
    <source>
        <dbReference type="Proteomes" id="UP001152320"/>
    </source>
</evidence>
<evidence type="ECO:0000256" key="6">
    <source>
        <dbReference type="SAM" id="Phobius"/>
    </source>
</evidence>
<dbReference type="PANTHER" id="PTHR14948">
    <property type="entry name" value="NG5"/>
    <property type="match status" value="1"/>
</dbReference>
<keyword evidence="5 6" id="KW-0472">Membrane</keyword>
<dbReference type="InterPro" id="IPR051423">
    <property type="entry name" value="CD225/Dispanin"/>
</dbReference>
<dbReference type="AlphaFoldDB" id="A0A9Q1HKX8"/>
<evidence type="ECO:0000313" key="7">
    <source>
        <dbReference type="EMBL" id="KAJ8049680.1"/>
    </source>
</evidence>
<name>A0A9Q1HKX8_HOLLE</name>
<organism evidence="7 8">
    <name type="scientific">Holothuria leucospilota</name>
    <name type="common">Black long sea cucumber</name>
    <name type="synonym">Mertensiothuria leucospilota</name>
    <dbReference type="NCBI Taxonomy" id="206669"/>
    <lineage>
        <taxon>Eukaryota</taxon>
        <taxon>Metazoa</taxon>
        <taxon>Echinodermata</taxon>
        <taxon>Eleutherozoa</taxon>
        <taxon>Echinozoa</taxon>
        <taxon>Holothuroidea</taxon>
        <taxon>Aspidochirotacea</taxon>
        <taxon>Aspidochirotida</taxon>
        <taxon>Holothuriidae</taxon>
        <taxon>Holothuria</taxon>
    </lineage>
</organism>
<dbReference type="GO" id="GO:0016020">
    <property type="term" value="C:membrane"/>
    <property type="evidence" value="ECO:0007669"/>
    <property type="project" value="UniProtKB-SubCell"/>
</dbReference>
<comment type="caution">
    <text evidence="7">The sequence shown here is derived from an EMBL/GenBank/DDBJ whole genome shotgun (WGS) entry which is preliminary data.</text>
</comment>
<dbReference type="EMBL" id="JAIZAY010000001">
    <property type="protein sequence ID" value="KAJ8049680.1"/>
    <property type="molecule type" value="Genomic_DNA"/>
</dbReference>
<sequence length="110" mass="11713">MGPPAYAPNGYDMNPPVQQHAVIHVNNAVPAPPDYFALSLIVTIFCCLPFGIVGLVKSSEVRSRAAVGDLAGAQMSSMEAKKWSYAGLFTGLGFIVAFIVTYVVLLAFAY</sequence>
<protein>
    <submittedName>
        <fullName evidence="7">Proline-rich transmembrane protein 1</fullName>
    </submittedName>
</protein>
<comment type="subcellular location">
    <subcellularLocation>
        <location evidence="1">Membrane</location>
    </subcellularLocation>
</comment>
<evidence type="ECO:0000256" key="3">
    <source>
        <dbReference type="ARBA" id="ARBA00022692"/>
    </source>
</evidence>
<evidence type="ECO:0000256" key="2">
    <source>
        <dbReference type="ARBA" id="ARBA00006843"/>
    </source>
</evidence>
<dbReference type="Pfam" id="PF04505">
    <property type="entry name" value="CD225"/>
    <property type="match status" value="1"/>
</dbReference>
<proteinExistence type="inferred from homology"/>
<keyword evidence="3 6" id="KW-0812">Transmembrane</keyword>
<evidence type="ECO:0000256" key="4">
    <source>
        <dbReference type="ARBA" id="ARBA00022989"/>
    </source>
</evidence>
<evidence type="ECO:0000256" key="5">
    <source>
        <dbReference type="ARBA" id="ARBA00023136"/>
    </source>
</evidence>
<dbReference type="OrthoDB" id="5989802at2759"/>
<keyword evidence="8" id="KW-1185">Reference proteome</keyword>